<keyword evidence="7" id="KW-0966">Cell projection</keyword>
<sequence length="135" mass="14610">MTMFAPFRSQATAYGHVQVETGVSGADPHKLVEMLYDGAIDAMARARGALARGDIEAKGKAIGQAVRIIEEGLRAALNHQQGGEVAENLNNVYLYITARLTHANLRNDDAALQECVKLLTPIREAWVAMKPAARP</sequence>
<dbReference type="PIRSF" id="PIRSF039090">
    <property type="entry name" value="Flis"/>
    <property type="match status" value="1"/>
</dbReference>
<evidence type="ECO:0000256" key="4">
    <source>
        <dbReference type="ARBA" id="ARBA00022795"/>
    </source>
</evidence>
<gene>
    <name evidence="7" type="primary">fliS</name>
    <name evidence="7" type="ORF">C1704_03085</name>
</gene>
<evidence type="ECO:0000313" key="7">
    <source>
        <dbReference type="EMBL" id="PPE67857.1"/>
    </source>
</evidence>
<dbReference type="InterPro" id="IPR003713">
    <property type="entry name" value="FliS"/>
</dbReference>
<evidence type="ECO:0000256" key="1">
    <source>
        <dbReference type="ARBA" id="ARBA00004514"/>
    </source>
</evidence>
<keyword evidence="7" id="KW-0282">Flagellum</keyword>
<protein>
    <recommendedName>
        <fullName evidence="6">Flagellar secretion chaperone FliS</fullName>
    </recommendedName>
</protein>
<dbReference type="Proteomes" id="UP000238605">
    <property type="component" value="Unassembled WGS sequence"/>
</dbReference>
<keyword evidence="7" id="KW-0969">Cilium</keyword>
<evidence type="ECO:0000256" key="6">
    <source>
        <dbReference type="PIRNR" id="PIRNR039090"/>
    </source>
</evidence>
<reference evidence="7 8" key="1">
    <citation type="submission" date="2018-02" db="EMBL/GenBank/DDBJ databases">
        <title>Reclassifiation of [Polyangium] brachysporum DSM 7029 as Guopingzhaonella breviflexa gen. nov., sp. nov., a member of the family Comamonadaceae.</title>
        <authorList>
            <person name="Tang B."/>
        </authorList>
    </citation>
    <scope>NUCLEOTIDE SEQUENCE [LARGE SCALE GENOMIC DNA]</scope>
    <source>
        <strain evidence="7 8">BCRC 80649</strain>
    </source>
</reference>
<dbReference type="SUPFAM" id="SSF101116">
    <property type="entry name" value="Flagellar export chaperone FliS"/>
    <property type="match status" value="1"/>
</dbReference>
<dbReference type="EMBL" id="PSNX01000002">
    <property type="protein sequence ID" value="PPE67857.1"/>
    <property type="molecule type" value="Genomic_DNA"/>
</dbReference>
<dbReference type="NCBIfam" id="TIGR00208">
    <property type="entry name" value="fliS"/>
    <property type="match status" value="1"/>
</dbReference>
<name>A0A2S5SZ33_9BURK</name>
<comment type="caution">
    <text evidence="7">The sequence shown here is derived from an EMBL/GenBank/DDBJ whole genome shotgun (WGS) entry which is preliminary data.</text>
</comment>
<keyword evidence="5" id="KW-0143">Chaperone</keyword>
<proteinExistence type="inferred from homology"/>
<evidence type="ECO:0000256" key="5">
    <source>
        <dbReference type="ARBA" id="ARBA00023186"/>
    </source>
</evidence>
<comment type="similarity">
    <text evidence="2 6">Belongs to the FliS family.</text>
</comment>
<dbReference type="CDD" id="cd16098">
    <property type="entry name" value="FliS"/>
    <property type="match status" value="1"/>
</dbReference>
<evidence type="ECO:0000256" key="3">
    <source>
        <dbReference type="ARBA" id="ARBA00022490"/>
    </source>
</evidence>
<accession>A0A2S5SZ33</accession>
<keyword evidence="8" id="KW-1185">Reference proteome</keyword>
<keyword evidence="4 6" id="KW-1005">Bacterial flagellum biogenesis</keyword>
<comment type="subcellular location">
    <subcellularLocation>
        <location evidence="1 6">Cytoplasm</location>
        <location evidence="1 6">Cytosol</location>
    </subcellularLocation>
</comment>
<dbReference type="GO" id="GO:0071973">
    <property type="term" value="P:bacterial-type flagellum-dependent cell motility"/>
    <property type="evidence" value="ECO:0007669"/>
    <property type="project" value="TreeGrafter"/>
</dbReference>
<dbReference type="Pfam" id="PF02561">
    <property type="entry name" value="FliS"/>
    <property type="match status" value="1"/>
</dbReference>
<dbReference type="PANTHER" id="PTHR34773:SF1">
    <property type="entry name" value="FLAGELLAR SECRETION CHAPERONE FLIS"/>
    <property type="match status" value="1"/>
</dbReference>
<organism evidence="7 8">
    <name type="scientific">Caldimonas caldifontis</name>
    <dbReference type="NCBI Taxonomy" id="1452508"/>
    <lineage>
        <taxon>Bacteria</taxon>
        <taxon>Pseudomonadati</taxon>
        <taxon>Pseudomonadota</taxon>
        <taxon>Betaproteobacteria</taxon>
        <taxon>Burkholderiales</taxon>
        <taxon>Sphaerotilaceae</taxon>
        <taxon>Caldimonas</taxon>
    </lineage>
</organism>
<keyword evidence="3 6" id="KW-0963">Cytoplasm</keyword>
<dbReference type="Gene3D" id="1.20.120.340">
    <property type="entry name" value="Flagellar protein FliS"/>
    <property type="match status" value="1"/>
</dbReference>
<dbReference type="InterPro" id="IPR036584">
    <property type="entry name" value="FliS_sf"/>
</dbReference>
<dbReference type="AlphaFoldDB" id="A0A2S5SZ33"/>
<dbReference type="OrthoDB" id="9792010at2"/>
<evidence type="ECO:0000313" key="8">
    <source>
        <dbReference type="Proteomes" id="UP000238605"/>
    </source>
</evidence>
<dbReference type="PANTHER" id="PTHR34773">
    <property type="entry name" value="FLAGELLAR SECRETION CHAPERONE FLIS"/>
    <property type="match status" value="1"/>
</dbReference>
<evidence type="ECO:0000256" key="2">
    <source>
        <dbReference type="ARBA" id="ARBA00008787"/>
    </source>
</evidence>
<dbReference type="GO" id="GO:0044780">
    <property type="term" value="P:bacterial-type flagellum assembly"/>
    <property type="evidence" value="ECO:0007669"/>
    <property type="project" value="InterPro"/>
</dbReference>
<dbReference type="GO" id="GO:0005829">
    <property type="term" value="C:cytosol"/>
    <property type="evidence" value="ECO:0007669"/>
    <property type="project" value="UniProtKB-SubCell"/>
</dbReference>